<dbReference type="InterPro" id="IPR027417">
    <property type="entry name" value="P-loop_NTPase"/>
</dbReference>
<reference evidence="4 5" key="1">
    <citation type="journal article" date="2020" name="bioRxiv">
        <title>Metabolic contributions of an alphaproteobacterial endosymbiont in the apicomplexan Cardiosporidium cionae.</title>
        <authorList>
            <person name="Hunter E.S."/>
            <person name="Paight C.J."/>
            <person name="Lane C.E."/>
        </authorList>
    </citation>
    <scope>NUCLEOTIDE SEQUENCE [LARGE SCALE GENOMIC DNA]</scope>
    <source>
        <strain evidence="4">ESH_2018</strain>
    </source>
</reference>
<proteinExistence type="predicted"/>
<dbReference type="Proteomes" id="UP000823046">
    <property type="component" value="Unassembled WGS sequence"/>
</dbReference>
<dbReference type="EMBL" id="JADAQX010000887">
    <property type="protein sequence ID" value="KAF8819212.1"/>
    <property type="molecule type" value="Genomic_DNA"/>
</dbReference>
<dbReference type="Gene3D" id="3.40.50.300">
    <property type="entry name" value="P-loop containing nucleotide triphosphate hydrolases"/>
    <property type="match status" value="2"/>
</dbReference>
<feature type="domain" description="Helicase C-terminal" evidence="3">
    <location>
        <begin position="593"/>
        <end position="736"/>
    </location>
</feature>
<dbReference type="InterPro" id="IPR014001">
    <property type="entry name" value="Helicase_ATP-bd"/>
</dbReference>
<feature type="non-terminal residue" evidence="4">
    <location>
        <position position="736"/>
    </location>
</feature>
<evidence type="ECO:0000259" key="2">
    <source>
        <dbReference type="PROSITE" id="PS51192"/>
    </source>
</evidence>
<evidence type="ECO:0000313" key="5">
    <source>
        <dbReference type="Proteomes" id="UP000823046"/>
    </source>
</evidence>
<dbReference type="PANTHER" id="PTHR18934">
    <property type="entry name" value="ATP-DEPENDENT RNA HELICASE"/>
    <property type="match status" value="1"/>
</dbReference>
<evidence type="ECO:0000259" key="3">
    <source>
        <dbReference type="PROSITE" id="PS51194"/>
    </source>
</evidence>
<dbReference type="PANTHER" id="PTHR18934:SF136">
    <property type="entry name" value="ATP-DEPENDENT RNA HELICASE DHX35-RELATED"/>
    <property type="match status" value="1"/>
</dbReference>
<feature type="region of interest" description="Disordered" evidence="1">
    <location>
        <begin position="499"/>
        <end position="534"/>
    </location>
</feature>
<feature type="domain" description="Helicase ATP-binding" evidence="2">
    <location>
        <begin position="62"/>
        <end position="227"/>
    </location>
</feature>
<dbReference type="SMART" id="SM00490">
    <property type="entry name" value="HELICc"/>
    <property type="match status" value="1"/>
</dbReference>
<organism evidence="4 5">
    <name type="scientific">Cardiosporidium cionae</name>
    <dbReference type="NCBI Taxonomy" id="476202"/>
    <lineage>
        <taxon>Eukaryota</taxon>
        <taxon>Sar</taxon>
        <taxon>Alveolata</taxon>
        <taxon>Apicomplexa</taxon>
        <taxon>Aconoidasida</taxon>
        <taxon>Nephromycida</taxon>
        <taxon>Cardiosporidium</taxon>
    </lineage>
</organism>
<feature type="region of interest" description="Disordered" evidence="1">
    <location>
        <begin position="254"/>
        <end position="301"/>
    </location>
</feature>
<gene>
    <name evidence="4" type="ORF">IE077_001407</name>
</gene>
<dbReference type="Pfam" id="PF00271">
    <property type="entry name" value="Helicase_C"/>
    <property type="match status" value="1"/>
</dbReference>
<dbReference type="PROSITE" id="PS51192">
    <property type="entry name" value="HELICASE_ATP_BIND_1"/>
    <property type="match status" value="1"/>
</dbReference>
<feature type="compositionally biased region" description="Polar residues" evidence="1">
    <location>
        <begin position="513"/>
        <end position="525"/>
    </location>
</feature>
<feature type="compositionally biased region" description="Basic residues" evidence="1">
    <location>
        <begin position="430"/>
        <end position="477"/>
    </location>
</feature>
<dbReference type="PROSITE" id="PS51194">
    <property type="entry name" value="HELICASE_CTER"/>
    <property type="match status" value="1"/>
</dbReference>
<evidence type="ECO:0000313" key="4">
    <source>
        <dbReference type="EMBL" id="KAF8819212.1"/>
    </source>
</evidence>
<comment type="caution">
    <text evidence="4">The sequence shown here is derived from an EMBL/GenBank/DDBJ whole genome shotgun (WGS) entry which is preliminary data.</text>
</comment>
<accession>A0ABQ7J5F2</accession>
<sequence>MESFENDLDDGFSIATLHTTALPPSVSRVPSSSYVSHHGGRSLSTGFSVTALPISQYEKRLLWAINTHSVVILAGETGSGKSTQLPQYLYRAGWCDGNLKVGLSLPRRVSVLTLAHTVASQMQSPLGDVVGYSIRFDKRVTPQRTCIKFITDGMLLREMLFDPLLFEYSVIIVDDAHDRSLNTDMLLALLKKILKRRPTLRIVISSATLECEDFANFFKRTDYAYLRKHHLIEKLPSRWDQKFATVTPQLSEPSLQLSASRSSLSTPTPLPSSSFHFPPTFSATPEASLSPPLAPLPASLSHTNNDEEVHIRMTKPHSPKEDINSTRRSREEYFYLPPSTSVETSGFRGVKSSSTLGEDETMLHPTKLASRVGVDASPSSIFASVHTWEGSPSRTAPKRVASPPETISKRETQSQKIHAPASSHMAAIPFKKRKKKEKEKHASYRKHAKRHPSPHKAVRDKKTKKEKHRRKRGKHFHPSASLSPARKFLPLLSSTHRRSSEEVLPRGIHSASRCLSPSSESFTSMDHSEPAERRLDLSRTDLRRKYFRSDVLHSMECPSTVSRIALKDVCCISVEGKHFPVDIYYLKNPHTDYLKSILSTVLSIHRQEKTGDILVFLTGQEEIETMIYALNESIAEEELHTHSSLQLKPMALYAELSTAAQLHVLKRLPLSIRKVICSTSLAETSITIENIGYVVDCGFTKIRLCDPSSGLEYLNIIAASRMTAKQRAGRAGRTQP</sequence>
<name>A0ABQ7J5F2_9APIC</name>
<protein>
    <submittedName>
        <fullName evidence="4">Uncharacterized protein</fullName>
    </submittedName>
</protein>
<dbReference type="SUPFAM" id="SSF52540">
    <property type="entry name" value="P-loop containing nucleoside triphosphate hydrolases"/>
    <property type="match status" value="1"/>
</dbReference>
<feature type="region of interest" description="Disordered" evidence="1">
    <location>
        <begin position="386"/>
        <end position="487"/>
    </location>
</feature>
<dbReference type="CDD" id="cd18791">
    <property type="entry name" value="SF2_C_RHA"/>
    <property type="match status" value="1"/>
</dbReference>
<evidence type="ECO:0000256" key="1">
    <source>
        <dbReference type="SAM" id="MobiDB-lite"/>
    </source>
</evidence>
<dbReference type="InterPro" id="IPR001650">
    <property type="entry name" value="Helicase_C-like"/>
</dbReference>
<dbReference type="SMART" id="SM00487">
    <property type="entry name" value="DEXDc"/>
    <property type="match status" value="1"/>
</dbReference>
<keyword evidence="5" id="KW-1185">Reference proteome</keyword>